<evidence type="ECO:0000256" key="6">
    <source>
        <dbReference type="ARBA" id="ARBA00022741"/>
    </source>
</evidence>
<dbReference type="CDD" id="cd04238">
    <property type="entry name" value="AAK_NAGK-like"/>
    <property type="match status" value="1"/>
</dbReference>
<keyword evidence="6" id="KW-0547">Nucleotide-binding</keyword>
<evidence type="ECO:0000256" key="9">
    <source>
        <dbReference type="ARBA" id="ARBA00048141"/>
    </source>
</evidence>
<evidence type="ECO:0000313" key="11">
    <source>
        <dbReference type="EMBL" id="PTQ55365.1"/>
    </source>
</evidence>
<dbReference type="Pfam" id="PF00696">
    <property type="entry name" value="AA_kinase"/>
    <property type="match status" value="1"/>
</dbReference>
<dbReference type="InterPro" id="IPR001057">
    <property type="entry name" value="Glu/AcGlu_kinase"/>
</dbReference>
<dbReference type="Gene3D" id="3.40.1160.10">
    <property type="entry name" value="Acetylglutamate kinase-like"/>
    <property type="match status" value="1"/>
</dbReference>
<dbReference type="GO" id="GO:0003991">
    <property type="term" value="F:acetylglutamate kinase activity"/>
    <property type="evidence" value="ECO:0007669"/>
    <property type="project" value="UniProtKB-EC"/>
</dbReference>
<dbReference type="Proteomes" id="UP000244338">
    <property type="component" value="Unassembled WGS sequence"/>
</dbReference>
<keyword evidence="3" id="KW-0055">Arginine biosynthesis</keyword>
<evidence type="ECO:0000256" key="3">
    <source>
        <dbReference type="ARBA" id="ARBA00022571"/>
    </source>
</evidence>
<keyword evidence="7 11" id="KW-0418">Kinase</keyword>
<dbReference type="GO" id="GO:0005737">
    <property type="term" value="C:cytoplasm"/>
    <property type="evidence" value="ECO:0007669"/>
    <property type="project" value="InterPro"/>
</dbReference>
<dbReference type="PRINTS" id="PR00474">
    <property type="entry name" value="GLU5KINASE"/>
</dbReference>
<feature type="domain" description="Aspartate/glutamate/uridylate kinase" evidence="10">
    <location>
        <begin position="12"/>
        <end position="225"/>
    </location>
</feature>
<evidence type="ECO:0000256" key="1">
    <source>
        <dbReference type="ARBA" id="ARBA00004828"/>
    </source>
</evidence>
<name>A0A2R6XY67_9BACL</name>
<dbReference type="SUPFAM" id="SSF53633">
    <property type="entry name" value="Carbamate kinase-like"/>
    <property type="match status" value="1"/>
</dbReference>
<dbReference type="InterPro" id="IPR001048">
    <property type="entry name" value="Asp/Glu/Uridylate_kinase"/>
</dbReference>
<accession>A0A2R6XY67</accession>
<dbReference type="AlphaFoldDB" id="A0A2R6XY67"/>
<gene>
    <name evidence="11" type="ORF">BSOLF_2285</name>
</gene>
<organism evidence="11 12">
    <name type="scientific">Candidatus Carbonibacillus altaicus</name>
    <dbReference type="NCBI Taxonomy" id="2163959"/>
    <lineage>
        <taxon>Bacteria</taxon>
        <taxon>Bacillati</taxon>
        <taxon>Bacillota</taxon>
        <taxon>Bacilli</taxon>
        <taxon>Bacillales</taxon>
        <taxon>Candidatus Carbonibacillus</taxon>
    </lineage>
</organism>
<dbReference type="InterPro" id="IPR036393">
    <property type="entry name" value="AceGlu_kinase-like_sf"/>
</dbReference>
<dbReference type="GO" id="GO:0006526">
    <property type="term" value="P:L-arginine biosynthetic process"/>
    <property type="evidence" value="ECO:0007669"/>
    <property type="project" value="UniProtKB-KW"/>
</dbReference>
<keyword evidence="8" id="KW-0067">ATP-binding</keyword>
<comment type="caution">
    <text evidence="11">The sequence shown here is derived from an EMBL/GenBank/DDBJ whole genome shotgun (WGS) entry which is preliminary data.</text>
</comment>
<sequence>MLDRLDQKWFNRLYTIYDGSPLILVHGGGKAIDAMLVALGGTPRYHRGLRVTDEATLPVVQMVLSGKINPAIVGMMHMAGFQAIGVSGIDGGIVQARRTEEEGLGYVGHVVSINRALLDVLLHRGYVPIVSPVSLSTEGEYLNINADEVATALALAYDARLWLLSDVPGIYITDEATGEMRVTHELNPERARALIRSGTISGGMIPKVEQAIQALLQGVPEIFIMRGDDPDLLEKYVRGEIVGTRLKMDFSEPVGRS</sequence>
<evidence type="ECO:0000256" key="4">
    <source>
        <dbReference type="ARBA" id="ARBA00022605"/>
    </source>
</evidence>
<evidence type="ECO:0000256" key="2">
    <source>
        <dbReference type="ARBA" id="ARBA00013065"/>
    </source>
</evidence>
<proteinExistence type="predicted"/>
<evidence type="ECO:0000256" key="7">
    <source>
        <dbReference type="ARBA" id="ARBA00022777"/>
    </source>
</evidence>
<evidence type="ECO:0000256" key="8">
    <source>
        <dbReference type="ARBA" id="ARBA00022840"/>
    </source>
</evidence>
<evidence type="ECO:0000256" key="5">
    <source>
        <dbReference type="ARBA" id="ARBA00022679"/>
    </source>
</evidence>
<dbReference type="EMBL" id="PEBX01000129">
    <property type="protein sequence ID" value="PTQ55365.1"/>
    <property type="molecule type" value="Genomic_DNA"/>
</dbReference>
<dbReference type="PANTHER" id="PTHR23342:SF0">
    <property type="entry name" value="N-ACETYLGLUTAMATE SYNTHASE, MITOCHONDRIAL"/>
    <property type="match status" value="1"/>
</dbReference>
<keyword evidence="4" id="KW-0028">Amino-acid biosynthesis</keyword>
<protein>
    <recommendedName>
        <fullName evidence="2">acetylglutamate kinase</fullName>
        <ecNumber evidence="2">2.7.2.8</ecNumber>
    </recommendedName>
</protein>
<dbReference type="GO" id="GO:0005524">
    <property type="term" value="F:ATP binding"/>
    <property type="evidence" value="ECO:0007669"/>
    <property type="project" value="UniProtKB-KW"/>
</dbReference>
<reference evidence="12" key="1">
    <citation type="journal article" date="2018" name="Sci. Rep.">
        <title>Lignite coal burning seam in the remote Altai Mountains harbors a hydrogen-driven thermophilic microbial community.</title>
        <authorList>
            <person name="Kadnikov V.V."/>
            <person name="Mardanov A.V."/>
            <person name="Ivasenko D.A."/>
            <person name="Antsiferov D.V."/>
            <person name="Beletsky A.V."/>
            <person name="Karnachuk O.V."/>
            <person name="Ravin N.V."/>
        </authorList>
    </citation>
    <scope>NUCLEOTIDE SEQUENCE [LARGE SCALE GENOMIC DNA]</scope>
</reference>
<comment type="catalytic activity">
    <reaction evidence="9">
        <text>N-acetyl-L-glutamate + ATP = N-acetyl-L-glutamyl 5-phosphate + ADP</text>
        <dbReference type="Rhea" id="RHEA:14629"/>
        <dbReference type="ChEBI" id="CHEBI:30616"/>
        <dbReference type="ChEBI" id="CHEBI:44337"/>
        <dbReference type="ChEBI" id="CHEBI:57936"/>
        <dbReference type="ChEBI" id="CHEBI:456216"/>
        <dbReference type="EC" id="2.7.2.8"/>
    </reaction>
</comment>
<comment type="pathway">
    <text evidence="1">Amino-acid biosynthesis; L-arginine biosynthesis; N(2)-acetyl-L-ornithine from L-glutamate: step 2/4.</text>
</comment>
<dbReference type="PANTHER" id="PTHR23342">
    <property type="entry name" value="N-ACETYLGLUTAMATE SYNTHASE"/>
    <property type="match status" value="1"/>
</dbReference>
<dbReference type="EC" id="2.7.2.8" evidence="2"/>
<dbReference type="PIRSF" id="PIRSF000728">
    <property type="entry name" value="NAGK"/>
    <property type="match status" value="1"/>
</dbReference>
<dbReference type="InterPro" id="IPR004662">
    <property type="entry name" value="AcgluKinase_fam"/>
</dbReference>
<keyword evidence="5" id="KW-0808">Transferase</keyword>
<dbReference type="NCBIfam" id="TIGR00761">
    <property type="entry name" value="argB"/>
    <property type="match status" value="1"/>
</dbReference>
<evidence type="ECO:0000313" key="12">
    <source>
        <dbReference type="Proteomes" id="UP000244338"/>
    </source>
</evidence>
<evidence type="ECO:0000259" key="10">
    <source>
        <dbReference type="Pfam" id="PF00696"/>
    </source>
</evidence>